<dbReference type="CDD" id="cd05936">
    <property type="entry name" value="FC-FACS_FadD_like"/>
    <property type="match status" value="1"/>
</dbReference>
<name>A0ABQ3TTL6_STRHY</name>
<dbReference type="EMBL" id="BNEK01000002">
    <property type="protein sequence ID" value="GHJ26664.1"/>
    <property type="molecule type" value="Genomic_DNA"/>
</dbReference>
<sequence length="503" mass="54038">MNNLATLLAESAWAERDRVAVRQDDLALTYAQLNDTSARVATLLRARGVRPGDRVALVMPNVIHFPVMYYGVLRAGGVVVPLNPLLKARETALALRDSGSRIALAGPPFADEVVAAAAAAGAECLVMTSASFGSLVRATDPMPRIVDRAEDDTAVILYTSGTTGSPKGAELTHRNLMTNAATAAETLLHIGPDDVLFGGLPLFHAFGQTCALNTAVSAGASLTLLPRFEAVKALEIMHRDRVTVFLGVPTMYTALLHAGLPDGLDLSRLNLAVSGGASLPVEVLHRFEREFGVTVLEGYGLSETSPVAAFNPPDRPRKAGSIGLPVRGVELRLVADDGTPVGPGEVGEIAIRGENVMKGYWNRPEATAEAIRDGWFHSGDLARADEDGYYFIVDRKKDLILRGGYNVYPREIEEVLYEHPAVAEAAVVGVPHEVHGEEVAAVVTLRDGARTTPEQIGEYVRQRVAAYKYPRIVIFTDALPKGATGKILKREIVVEPRHGRRGR</sequence>
<feature type="domain" description="AMP-binding enzyme C-terminal" evidence="2">
    <location>
        <begin position="411"/>
        <end position="486"/>
    </location>
</feature>
<evidence type="ECO:0000313" key="3">
    <source>
        <dbReference type="EMBL" id="GHJ26664.1"/>
    </source>
</evidence>
<dbReference type="InterPro" id="IPR025110">
    <property type="entry name" value="AMP-bd_C"/>
</dbReference>
<dbReference type="Gene3D" id="3.30.300.30">
    <property type="match status" value="1"/>
</dbReference>
<dbReference type="Proteomes" id="UP001054854">
    <property type="component" value="Unassembled WGS sequence"/>
</dbReference>
<reference evidence="3" key="1">
    <citation type="submission" date="2024-05" db="EMBL/GenBank/DDBJ databases">
        <title>Whole genome shotgun sequence of Streptomyces hygroscopicus NBRC 113678.</title>
        <authorList>
            <person name="Komaki H."/>
            <person name="Tamura T."/>
        </authorList>
    </citation>
    <scope>NUCLEOTIDE SEQUENCE</scope>
    <source>
        <strain evidence="3">N11-34</strain>
    </source>
</reference>
<dbReference type="InterPro" id="IPR045851">
    <property type="entry name" value="AMP-bd_C_sf"/>
</dbReference>
<accession>A0ABQ3TTL6</accession>
<keyword evidence="3" id="KW-0436">Ligase</keyword>
<dbReference type="SUPFAM" id="SSF56801">
    <property type="entry name" value="Acetyl-CoA synthetase-like"/>
    <property type="match status" value="1"/>
</dbReference>
<keyword evidence="4" id="KW-1185">Reference proteome</keyword>
<proteinExistence type="predicted"/>
<comment type="caution">
    <text evidence="3">The sequence shown here is derived from an EMBL/GenBank/DDBJ whole genome shotgun (WGS) entry which is preliminary data.</text>
</comment>
<dbReference type="GO" id="GO:0016874">
    <property type="term" value="F:ligase activity"/>
    <property type="evidence" value="ECO:0007669"/>
    <property type="project" value="UniProtKB-KW"/>
</dbReference>
<dbReference type="InterPro" id="IPR042099">
    <property type="entry name" value="ANL_N_sf"/>
</dbReference>
<dbReference type="Pfam" id="PF13193">
    <property type="entry name" value="AMP-binding_C"/>
    <property type="match status" value="1"/>
</dbReference>
<dbReference type="InterPro" id="IPR050237">
    <property type="entry name" value="ATP-dep_AMP-bd_enzyme"/>
</dbReference>
<evidence type="ECO:0000259" key="2">
    <source>
        <dbReference type="Pfam" id="PF13193"/>
    </source>
</evidence>
<feature type="domain" description="AMP-dependent synthetase/ligase" evidence="1">
    <location>
        <begin position="11"/>
        <end position="361"/>
    </location>
</feature>
<dbReference type="RefSeq" id="WP_236256096.1">
    <property type="nucleotide sequence ID" value="NZ_BNEK01000002.1"/>
</dbReference>
<dbReference type="PROSITE" id="PS00455">
    <property type="entry name" value="AMP_BINDING"/>
    <property type="match status" value="1"/>
</dbReference>
<evidence type="ECO:0000259" key="1">
    <source>
        <dbReference type="Pfam" id="PF00501"/>
    </source>
</evidence>
<dbReference type="PANTHER" id="PTHR43767:SF12">
    <property type="entry name" value="AMP-DEPENDENT SYNTHETASE AND LIGASE"/>
    <property type="match status" value="1"/>
</dbReference>
<organism evidence="3 4">
    <name type="scientific">Streptomyces hygroscopicus</name>
    <dbReference type="NCBI Taxonomy" id="1912"/>
    <lineage>
        <taxon>Bacteria</taxon>
        <taxon>Bacillati</taxon>
        <taxon>Actinomycetota</taxon>
        <taxon>Actinomycetes</taxon>
        <taxon>Kitasatosporales</taxon>
        <taxon>Streptomycetaceae</taxon>
        <taxon>Streptomyces</taxon>
        <taxon>Streptomyces violaceusniger group</taxon>
    </lineage>
</organism>
<dbReference type="PANTHER" id="PTHR43767">
    <property type="entry name" value="LONG-CHAIN-FATTY-ACID--COA LIGASE"/>
    <property type="match status" value="1"/>
</dbReference>
<dbReference type="Pfam" id="PF00501">
    <property type="entry name" value="AMP-binding"/>
    <property type="match status" value="1"/>
</dbReference>
<dbReference type="Gene3D" id="3.40.50.12780">
    <property type="entry name" value="N-terminal domain of ligase-like"/>
    <property type="match status" value="1"/>
</dbReference>
<dbReference type="NCBIfam" id="NF004837">
    <property type="entry name" value="PRK06187.1"/>
    <property type="match status" value="1"/>
</dbReference>
<evidence type="ECO:0000313" key="4">
    <source>
        <dbReference type="Proteomes" id="UP001054854"/>
    </source>
</evidence>
<gene>
    <name evidence="3" type="primary">fadD</name>
    <name evidence="3" type="ORF">TPA0910_10970</name>
</gene>
<protein>
    <submittedName>
        <fullName evidence="3">Long-chain-fatty-acid--CoA ligase</fullName>
    </submittedName>
</protein>
<dbReference type="InterPro" id="IPR020845">
    <property type="entry name" value="AMP-binding_CS"/>
</dbReference>
<dbReference type="InterPro" id="IPR000873">
    <property type="entry name" value="AMP-dep_synth/lig_dom"/>
</dbReference>